<dbReference type="OrthoDB" id="26033at10239"/>
<dbReference type="GeneID" id="8746299"/>
<dbReference type="Proteomes" id="UP000029780">
    <property type="component" value="Segment"/>
</dbReference>
<dbReference type="EMBL" id="GU071086">
    <property type="protein sequence ID" value="ADB03848.1"/>
    <property type="molecule type" value="Genomic_DNA"/>
</dbReference>
<proteinExistence type="predicted"/>
<protein>
    <submittedName>
        <fullName evidence="1">Uncharacterized protein</fullName>
    </submittedName>
</protein>
<keyword evidence="2" id="KW-1185">Reference proteome</keyword>
<dbReference type="RefSeq" id="YP_003406810.1">
    <property type="nucleotide sequence ID" value="NC_013756.1"/>
</dbReference>
<evidence type="ECO:0000313" key="1">
    <source>
        <dbReference type="EMBL" id="ADB03848.1"/>
    </source>
</evidence>
<sequence>MRQTFYWIFYTIKYIWDLGTQTKKMTYWSPQPIENFEAEDFKKKIDKELEKVAYKLHKTRKSLKTGLDEELHHKQHRRRNFLKRYRLWLNECLQDLDDIHKSITWKYEYKPNGQHRQQSRHWYEWKEPGTEQEESKREILRTKTPEELSVCKKEGLQESSPPRSGIRKCSKRDALLALGYDDSFVSALGL</sequence>
<accession>D2XA71</accession>
<organismHost>
    <name type="scientific">Acanthamoeba</name>
    <dbReference type="NCBI Taxonomy" id="5754"/>
</organismHost>
<dbReference type="KEGG" id="vg:8746299"/>
<reference evidence="1 2" key="1">
    <citation type="journal article" date="2009" name="Proc. Natl. Acad. Sci. U.S.A.">
        <title>Giant Marseillevirus highlights the role of amoebae as a melting pot in emergence of chimeric microorganisms.</title>
        <authorList>
            <person name="Boyer M."/>
            <person name="Yutin N."/>
            <person name="Pagnier I."/>
            <person name="Barrassi L."/>
            <person name="Fournous G."/>
            <person name="Espinosa L."/>
            <person name="Robert C."/>
            <person name="Azza S."/>
            <person name="Sun S."/>
            <person name="Rossmann M.G."/>
            <person name="Suzan-Monti M."/>
            <person name="La Scola B."/>
            <person name="Koonin E.V."/>
            <person name="Raoult D."/>
        </authorList>
    </citation>
    <scope>NUCLEOTIDE SEQUENCE [LARGE SCALE GENOMIC DNA]</scope>
    <source>
        <strain evidence="1 2">T19</strain>
    </source>
</reference>
<evidence type="ECO:0000313" key="2">
    <source>
        <dbReference type="Proteomes" id="UP000029780"/>
    </source>
</evidence>
<gene>
    <name evidence="1" type="ORF">MAR_ORF062</name>
</gene>
<name>D2XA71_GBMV</name>
<organism evidence="1 2">
    <name type="scientific">Marseillevirus marseillevirus</name>
    <name type="common">GBM</name>
    <dbReference type="NCBI Taxonomy" id="694581"/>
    <lineage>
        <taxon>Viruses</taxon>
        <taxon>Varidnaviria</taxon>
        <taxon>Bamfordvirae</taxon>
        <taxon>Nucleocytoviricota</taxon>
        <taxon>Megaviricetes</taxon>
        <taxon>Pimascovirales</taxon>
        <taxon>Pimascovirales incertae sedis</taxon>
        <taxon>Marseilleviridae</taxon>
        <taxon>Marseillevirus</taxon>
        <taxon>Marseillevirus massiliense</taxon>
    </lineage>
</organism>